<keyword evidence="2" id="KW-1185">Reference proteome</keyword>
<organism evidence="1 2">
    <name type="scientific">Rhodohalobacter mucosus</name>
    <dbReference type="NCBI Taxonomy" id="2079485"/>
    <lineage>
        <taxon>Bacteria</taxon>
        <taxon>Pseudomonadati</taxon>
        <taxon>Balneolota</taxon>
        <taxon>Balneolia</taxon>
        <taxon>Balneolales</taxon>
        <taxon>Balneolaceae</taxon>
        <taxon>Rhodohalobacter</taxon>
    </lineage>
</organism>
<reference evidence="1 2" key="1">
    <citation type="submission" date="2018-05" db="EMBL/GenBank/DDBJ databases">
        <title>Rhodohalobacter halophilus gen. nov., sp. nov., a moderately halophilic member of the family Balneolaceae.</title>
        <authorList>
            <person name="Liu Z.-W."/>
        </authorList>
    </citation>
    <scope>NUCLEOTIDE SEQUENCE [LARGE SCALE GENOMIC DNA]</scope>
    <source>
        <strain evidence="1 2">8A47</strain>
    </source>
</reference>
<gene>
    <name evidence="1" type="ORF">DDZ15_04760</name>
</gene>
<comment type="caution">
    <text evidence="1">The sequence shown here is derived from an EMBL/GenBank/DDBJ whole genome shotgun (WGS) entry which is preliminary data.</text>
</comment>
<dbReference type="EMBL" id="QGGB01000003">
    <property type="protein sequence ID" value="PWN07571.1"/>
    <property type="molecule type" value="Genomic_DNA"/>
</dbReference>
<dbReference type="Pfam" id="PF06980">
    <property type="entry name" value="DUF1302"/>
    <property type="match status" value="1"/>
</dbReference>
<name>A0A316TUZ8_9BACT</name>
<accession>A0A316TUZ8</accession>
<dbReference type="InterPro" id="IPR010727">
    <property type="entry name" value="DUF1302"/>
</dbReference>
<evidence type="ECO:0000313" key="1">
    <source>
        <dbReference type="EMBL" id="PWN07571.1"/>
    </source>
</evidence>
<dbReference type="AlphaFoldDB" id="A0A316TUZ8"/>
<sequence length="461" mass="53238">MRINIFKETIYTPLIQFLTVCAFLFFFPLFPASHSFAQNSLTGLYQNYNALQTTPEYEIIAARNRFRLQLNRSISGGSFQSETDIIHRYAQRAEAEVLIRELYFELYFDKSDLRIGKQVINWGRSNGAFVTGILSPLDLSEFLTQDPSDLILGVTSLNYIRYFGSNSLQFVFAPVFEKDRFPSPDSRWFPLQTIDAPLPVRYRTYESERPATDMQAALRYSLRSPDSVDLDLMLYYWTHPMPSFSLTVELFNDFPEPPSVDLSETYRVSPMAGYSLNWQLGDNFSLLSESLFVTDALFTFLPVSVNRLEDALESTTDALLVLQEFELRNDGYLLTKPWLQSMAGLQSEVAGTTISLQGYLETIFKYEDRILPQQFFPYATLFMNRSFLRDRLQVITGGRYNFFGNDFWVQLQGVYELDDGLELSAGVNLFGGKEISPFYGHFTFNQFRDNSFLFSKISLYF</sequence>
<evidence type="ECO:0000313" key="2">
    <source>
        <dbReference type="Proteomes" id="UP000245533"/>
    </source>
</evidence>
<dbReference type="Proteomes" id="UP000245533">
    <property type="component" value="Unassembled WGS sequence"/>
</dbReference>
<proteinExistence type="predicted"/>
<protein>
    <submittedName>
        <fullName evidence="1">Uncharacterized protein</fullName>
    </submittedName>
</protein>